<gene>
    <name evidence="1" type="ORF">GCM10007966_04820</name>
</gene>
<evidence type="ECO:0000313" key="1">
    <source>
        <dbReference type="EMBL" id="GGI79327.1"/>
    </source>
</evidence>
<protein>
    <submittedName>
        <fullName evidence="1">Uncharacterized protein</fullName>
    </submittedName>
</protein>
<organism evidence="1 2">
    <name type="scientific">Legionella impletisoli</name>
    <dbReference type="NCBI Taxonomy" id="343510"/>
    <lineage>
        <taxon>Bacteria</taxon>
        <taxon>Pseudomonadati</taxon>
        <taxon>Pseudomonadota</taxon>
        <taxon>Gammaproteobacteria</taxon>
        <taxon>Legionellales</taxon>
        <taxon>Legionellaceae</taxon>
        <taxon>Legionella</taxon>
    </lineage>
</organism>
<keyword evidence="2" id="KW-1185">Reference proteome</keyword>
<reference evidence="1" key="2">
    <citation type="submission" date="2020-09" db="EMBL/GenBank/DDBJ databases">
        <authorList>
            <person name="Sun Q."/>
            <person name="Ohkuma M."/>
        </authorList>
    </citation>
    <scope>NUCLEOTIDE SEQUENCE</scope>
    <source>
        <strain evidence="1">JCM 13919</strain>
    </source>
</reference>
<dbReference type="EMBL" id="BMOB01000002">
    <property type="protein sequence ID" value="GGI79327.1"/>
    <property type="molecule type" value="Genomic_DNA"/>
</dbReference>
<comment type="caution">
    <text evidence="1">The sequence shown here is derived from an EMBL/GenBank/DDBJ whole genome shotgun (WGS) entry which is preliminary data.</text>
</comment>
<name>A0A917JPY3_9GAMM</name>
<proteinExistence type="predicted"/>
<accession>A0A917JPY3</accession>
<dbReference type="Proteomes" id="UP000630149">
    <property type="component" value="Unassembled WGS sequence"/>
</dbReference>
<evidence type="ECO:0000313" key="2">
    <source>
        <dbReference type="Proteomes" id="UP000630149"/>
    </source>
</evidence>
<sequence>MITAMTVFLSRLPIFILTVVFSLSLFADDLEQPSILPTETLEASWIFSGVVKNEEGDQFGYFFQVQRDNTKFHATAAIIEAETKEVLIFEESDATLEQPNSCKWQIGRAFLTFNPINESWVFGLKNKEKKGFNFKVDMLAQQAKSPKSRDMRSGMELLINQAGRINGHLSLGKNQKEEFVTAHNTWFSHVWLTEKQQQPHYFSNLLCHFNDGGGLYSTNIKEEDAHQGAIVGLCDRDGNALPLSQFIDIKENESNIWHIRIPSPNMEFELSGSIKQPDVLAGFITKGAKEGFCLLSKDRLGQNLATH</sequence>
<reference evidence="1" key="1">
    <citation type="journal article" date="2014" name="Int. J. Syst. Evol. Microbiol.">
        <title>Complete genome sequence of Corynebacterium casei LMG S-19264T (=DSM 44701T), isolated from a smear-ripened cheese.</title>
        <authorList>
            <consortium name="US DOE Joint Genome Institute (JGI-PGF)"/>
            <person name="Walter F."/>
            <person name="Albersmeier A."/>
            <person name="Kalinowski J."/>
            <person name="Ruckert C."/>
        </authorList>
    </citation>
    <scope>NUCLEOTIDE SEQUENCE</scope>
    <source>
        <strain evidence="1">JCM 13919</strain>
    </source>
</reference>
<dbReference type="AlphaFoldDB" id="A0A917JPY3"/>